<organism evidence="3 4">
    <name type="scientific">Kribbella steppae</name>
    <dbReference type="NCBI Taxonomy" id="2512223"/>
    <lineage>
        <taxon>Bacteria</taxon>
        <taxon>Bacillati</taxon>
        <taxon>Actinomycetota</taxon>
        <taxon>Actinomycetes</taxon>
        <taxon>Propionibacteriales</taxon>
        <taxon>Kribbellaceae</taxon>
        <taxon>Kribbella</taxon>
    </lineage>
</organism>
<evidence type="ECO:0000313" key="3">
    <source>
        <dbReference type="EMBL" id="TCO26598.1"/>
    </source>
</evidence>
<name>A0A4V2RZJ4_9ACTN</name>
<dbReference type="Pfam" id="PF10633">
    <property type="entry name" value="NPCBM_assoc"/>
    <property type="match status" value="1"/>
</dbReference>
<reference evidence="3 4" key="1">
    <citation type="journal article" date="2015" name="Stand. Genomic Sci.">
        <title>Genomic Encyclopedia of Bacterial and Archaeal Type Strains, Phase III: the genomes of soil and plant-associated and newly described type strains.</title>
        <authorList>
            <person name="Whitman W.B."/>
            <person name="Woyke T."/>
            <person name="Klenk H.P."/>
            <person name="Zhou Y."/>
            <person name="Lilburn T.G."/>
            <person name="Beck B.J."/>
            <person name="De Vos P."/>
            <person name="Vandamme P."/>
            <person name="Eisen J.A."/>
            <person name="Garrity G."/>
            <person name="Hugenholtz P."/>
            <person name="Kyrpides N.C."/>
        </authorList>
    </citation>
    <scope>NUCLEOTIDE SEQUENCE [LARGE SCALE GENOMIC DNA]</scope>
    <source>
        <strain evidence="3 4">VKM Ac-2572</strain>
    </source>
</reference>
<comment type="caution">
    <text evidence="3">The sequence shown here is derived from an EMBL/GenBank/DDBJ whole genome shotgun (WGS) entry which is preliminary data.</text>
</comment>
<evidence type="ECO:0000313" key="4">
    <source>
        <dbReference type="Proteomes" id="UP000294508"/>
    </source>
</evidence>
<dbReference type="Proteomes" id="UP000294508">
    <property type="component" value="Unassembled WGS sequence"/>
</dbReference>
<dbReference type="RefSeq" id="WP_132211207.1">
    <property type="nucleotide sequence ID" value="NZ_SLWN01000007.1"/>
</dbReference>
<gene>
    <name evidence="3" type="ORF">EV652_107491</name>
</gene>
<dbReference type="GO" id="GO:0005975">
    <property type="term" value="P:carbohydrate metabolic process"/>
    <property type="evidence" value="ECO:0007669"/>
    <property type="project" value="UniProtKB-ARBA"/>
</dbReference>
<protein>
    <submittedName>
        <fullName evidence="3">Alpha-galactosidase-like protein</fullName>
    </submittedName>
</protein>
<proteinExistence type="predicted"/>
<dbReference type="AlphaFoldDB" id="A0A4V2RZJ4"/>
<keyword evidence="1" id="KW-0472">Membrane</keyword>
<evidence type="ECO:0000256" key="1">
    <source>
        <dbReference type="SAM" id="Phobius"/>
    </source>
</evidence>
<sequence>MPRLPDRLFRHPFRSPPARRVGAAVAAGVLMMSFCAVTTAAAGSAEEATIRAASAGLEVSAGYLTIELDGTGTVTGLDDSRTARDYAAAGKPASLVSLVIGGEQVRPTKVAKDRDLLVFTNDTVGFEVDVRVEDKAGYASFEAVKVEGPDGADVQTLLWGPLATSITQTIGETVGVVRDSGFAIGLRPLTDRTEGAWPQEYQQFGWESEVDDNPSKLEVAPHEEFSAAGKTAWGSVLRAFTFDYTKERARQNRNGYRLPVGPLPGDSGQVTGSKIALFGASPELTPTVLSNIARGENLPYPTQDGQWQKTAQASSQSFLVLGDLRTTNIPTAANYATAAGIDYIYSLPNAVGPWQSTGHYQFNSSLGGNDAGARAAVDLAKANGVRIGVHTISDFISTNDQYLSPPADDRLATGGRAFLTRPLGAGDTTLYLDSASLLAPGLPGRVLRIGDEFVTYAAAAQVGTEWQLTGLQRAQWRSVAASHAAGDQAARMVVNQYGGAIGGHAIIDEISTRLSTAWNSTGIMSNSYDGVESASESGWGPYGQALLVNGTYAKTQAKDGYVTETSRMTSNTWDAITRASWGEVASTSMAQVFINNEFYRANFLPGMLGWISLSGSESLLSVESKLARGAGLNAGAGFQTSVASLAAGGDNGQKVLDAIKQWETARNLGAFTDAQRARLRDRSTNWHLTVVEPGKKWSLQELDAAGTAIGAAQEVVVPTPRLNAVALPPATTHALYEAKVDTNTPATIRYEVTGGALPEGLRLNPDTGGIVGKPIRSKIARFTITAHQTGGLPDARADYEVNVRTGPPQPVPQLAVTAGGTTLPGVGGEAVTEFINGGAQPVHGVEMTLAAPTGWKVEAATPATFDAVPAGGSVSTKWTVTPAQDAQGGWYPLTAGASYQGTGGSQTAEAEGQVTVAAVQPTLKSAFNNVGITADSNPGPGNYDGGGNSWSEQALAEVGLTPGAAVTHQGVNYTWPDVARGSADNAAGGAATIRLDGQGDRLGVLGSGVGQATGTFTVHYADGTSTAASVTFPNWCCTGDAISGGASLVATARYRNTQNGPANFGAGYRVFAQTIPVDPSKHVVALTLPTESSIHVFAVGLGH</sequence>
<dbReference type="EMBL" id="SLWN01000007">
    <property type="protein sequence ID" value="TCO26598.1"/>
    <property type="molecule type" value="Genomic_DNA"/>
</dbReference>
<feature type="domain" description="Alpha-galactosidase NEW3" evidence="2">
    <location>
        <begin position="824"/>
        <end position="900"/>
    </location>
</feature>
<dbReference type="InterPro" id="IPR013783">
    <property type="entry name" value="Ig-like_fold"/>
</dbReference>
<keyword evidence="4" id="KW-1185">Reference proteome</keyword>
<keyword evidence="1" id="KW-0812">Transmembrane</keyword>
<feature type="transmembrane region" description="Helical" evidence="1">
    <location>
        <begin position="21"/>
        <end position="42"/>
    </location>
</feature>
<dbReference type="InterPro" id="IPR018905">
    <property type="entry name" value="A-galactase_NEW3"/>
</dbReference>
<evidence type="ECO:0000259" key="2">
    <source>
        <dbReference type="Pfam" id="PF10633"/>
    </source>
</evidence>
<dbReference type="Pfam" id="PF05345">
    <property type="entry name" value="He_PIG"/>
    <property type="match status" value="1"/>
</dbReference>
<keyword evidence="1" id="KW-1133">Transmembrane helix</keyword>
<accession>A0A4V2RZJ4</accession>
<dbReference type="OrthoDB" id="3817282at2"/>
<dbReference type="Gene3D" id="2.60.40.10">
    <property type="entry name" value="Immunoglobulins"/>
    <property type="match status" value="1"/>
</dbReference>